<dbReference type="AlphaFoldDB" id="A4Q7X2"/>
<name>A4Q7X2_MESH7</name>
<evidence type="ECO:0000313" key="2">
    <source>
        <dbReference type="EMBL" id="ABP01120.1"/>
    </source>
</evidence>
<organism evidence="2 3">
    <name type="scientific">Mesomycoplasma hyopneumoniae (strain 7448)</name>
    <name type="common">Mycoplasma hyopneumoniae</name>
    <dbReference type="NCBI Taxonomy" id="262722"/>
    <lineage>
        <taxon>Bacteria</taxon>
        <taxon>Bacillati</taxon>
        <taxon>Mycoplasmatota</taxon>
        <taxon>Mycoplasmoidales</taxon>
        <taxon>Metamycoplasmataceae</taxon>
        <taxon>Mesomycoplasma</taxon>
    </lineage>
</organism>
<keyword evidence="1" id="KW-0812">Transmembrane</keyword>
<keyword evidence="1" id="KW-1133">Transmembrane helix</keyword>
<dbReference type="Proteomes" id="UP000000553">
    <property type="component" value="Chromosome"/>
</dbReference>
<dbReference type="EMBL" id="AE017244">
    <property type="protein sequence ID" value="ABP01120.1"/>
    <property type="molecule type" value="Genomic_DNA"/>
</dbReference>
<gene>
    <name evidence="2" type="ordered locus">MHP7448_0705</name>
</gene>
<dbReference type="HOGENOM" id="CLU_2356688_0_0_14"/>
<reference evidence="2 3" key="1">
    <citation type="journal article" date="2005" name="J. Bacteriol.">
        <title>Swine and poultry pathogens: the complete genome sequences of two strains of Mycoplasma hyopneumoniae and a strain of Mycoplasma synoviae.</title>
        <authorList>
            <person name="Vasconcelos A.T."/>
            <person name="Ferreira H.B."/>
            <person name="Bizarro C.V."/>
            <person name="Bonatto S.L."/>
            <person name="Carvalho M.O."/>
            <person name="Pinto P.M."/>
            <person name="Almeida D.F."/>
            <person name="Almeida L.G."/>
            <person name="Almeida R."/>
            <person name="Alves-Filho L."/>
            <person name="Assuncao E.N."/>
            <person name="Azevedo V.A."/>
            <person name="Bogo M.R."/>
            <person name="Brigido M.M."/>
            <person name="Brocchi M."/>
            <person name="Burity H.A."/>
            <person name="Camargo A.A."/>
            <person name="Camargo S.S."/>
            <person name="Carepo M.S."/>
            <person name="Carraro D.M."/>
            <person name="de Mattos Cascardo J.C."/>
            <person name="Castro L.A."/>
            <person name="Cavalcanti G."/>
            <person name="Chemale G."/>
            <person name="Collevatti R.G."/>
            <person name="Cunha C.W."/>
            <person name="Dallagiovanna B."/>
            <person name="Dambros B.P."/>
            <person name="Dellagostin O.A."/>
            <person name="Falcao C."/>
            <person name="Fantinatti-Garboggini F."/>
            <person name="Felipe M.S."/>
            <person name="Fiorentin L."/>
            <person name="Franco G.R."/>
            <person name="Freitas N.S."/>
            <person name="Frias D."/>
            <person name="Grangeiro T.B."/>
            <person name="Grisard E.C."/>
            <person name="Guimaraes C.T."/>
            <person name="Hungria M."/>
            <person name="Jardim S.N."/>
            <person name="Krieger M.A."/>
            <person name="Laurino J.P."/>
            <person name="Lima L.F."/>
            <person name="Lopes M.I."/>
            <person name="Loreto E.L."/>
            <person name="Madeira H.M."/>
            <person name="Manfio G.P."/>
            <person name="Maranhao A.Q."/>
            <person name="Martinkovics C.T."/>
            <person name="Medeiros S.R."/>
            <person name="Moreira M.A."/>
            <person name="Neiva M."/>
            <person name="Ramalho-Neto C.E."/>
            <person name="Nicolas M.F."/>
            <person name="Oliveira S.C."/>
            <person name="Paixao R.F."/>
            <person name="Pedrosa F.O."/>
            <person name="Pena S.D."/>
            <person name="Pereira M."/>
            <person name="Pereira-Ferrari L."/>
            <person name="Piffer I."/>
            <person name="Pinto L.S."/>
            <person name="Potrich D.P."/>
            <person name="Salim A.C."/>
            <person name="Santos F.R."/>
            <person name="Schmitt R."/>
            <person name="Schneider M.P."/>
            <person name="Schrank A."/>
            <person name="Schrank I.S."/>
            <person name="Schuck A.F."/>
            <person name="Seuanez H.N."/>
            <person name="Silva D.W."/>
            <person name="Silva R."/>
            <person name="Silva S.C."/>
            <person name="Soares C.M."/>
            <person name="Souza K.R."/>
            <person name="Souza R.C."/>
            <person name="Staats C.C."/>
            <person name="Steffens M.B."/>
            <person name="Teixeira S.M."/>
            <person name="Urmenyi T.P."/>
            <person name="Vainstein M.H."/>
            <person name="Zuccherato L.W."/>
            <person name="Simpson A.J."/>
            <person name="Zaha A."/>
        </authorList>
    </citation>
    <scope>NUCLEOTIDE SEQUENCE [LARGE SCALE GENOMIC DNA]</scope>
    <source>
        <strain evidence="2 3">7448</strain>
    </source>
</reference>
<dbReference type="KEGG" id="mhp:MHP7448_0705"/>
<sequence>MIRYINNCCRFSFKFKVFDDFGLGLLLTRKAFNFITTCIICSNLLLGLFCYFCFSNFITSGFLEPVNFKNSKSVYNLGGINLILVRIRKLGSIFAF</sequence>
<evidence type="ECO:0000256" key="1">
    <source>
        <dbReference type="SAM" id="Phobius"/>
    </source>
</evidence>
<keyword evidence="1" id="KW-0472">Membrane</keyword>
<evidence type="ECO:0000313" key="3">
    <source>
        <dbReference type="Proteomes" id="UP000000553"/>
    </source>
</evidence>
<accession>A4Q7X2</accession>
<proteinExistence type="predicted"/>
<protein>
    <submittedName>
        <fullName evidence="2">Uncharacterized protein</fullName>
    </submittedName>
</protein>
<feature type="transmembrane region" description="Helical" evidence="1">
    <location>
        <begin position="31"/>
        <end position="54"/>
    </location>
</feature>